<dbReference type="Pfam" id="PF25917">
    <property type="entry name" value="BSH_RND"/>
    <property type="match status" value="1"/>
</dbReference>
<evidence type="ECO:0000256" key="3">
    <source>
        <dbReference type="ARBA" id="ARBA00022448"/>
    </source>
</evidence>
<comment type="caution">
    <text evidence="8">The sequence shown here is derived from an EMBL/GenBank/DDBJ whole genome shotgun (WGS) entry which is preliminary data.</text>
</comment>
<gene>
    <name evidence="8" type="ORF">L9G74_18785</name>
</gene>
<evidence type="ECO:0000313" key="9">
    <source>
        <dbReference type="Proteomes" id="UP001201549"/>
    </source>
</evidence>
<protein>
    <submittedName>
        <fullName evidence="8">Efflux RND transporter periplasmic adaptor subunit</fullName>
    </submittedName>
</protein>
<keyword evidence="4" id="KW-0175">Coiled coil</keyword>
<proteinExistence type="inferred from homology"/>
<dbReference type="InterPro" id="IPR006143">
    <property type="entry name" value="RND_pump_MFP"/>
</dbReference>
<comment type="similarity">
    <text evidence="2">Belongs to the membrane fusion protein (MFP) (TC 8.A.1) family.</text>
</comment>
<evidence type="ECO:0000259" key="6">
    <source>
        <dbReference type="Pfam" id="PF25954"/>
    </source>
</evidence>
<reference evidence="9" key="2">
    <citation type="submission" date="2023-07" db="EMBL/GenBank/DDBJ databases">
        <title>Shewanella mangrovi sp. nov., an acetaldehyde- degrading bacterium isolated from mangrove sediment.</title>
        <authorList>
            <person name="Liu Y."/>
        </authorList>
    </citation>
    <scope>NUCLEOTIDE SEQUENCE [LARGE SCALE GENOMIC DNA]</scope>
    <source>
        <strain evidence="9">C32</strain>
    </source>
</reference>
<feature type="domain" description="CusB-like beta-barrel" evidence="6">
    <location>
        <begin position="173"/>
        <end position="246"/>
    </location>
</feature>
<dbReference type="InterPro" id="IPR058625">
    <property type="entry name" value="MdtA-like_BSH"/>
</dbReference>
<dbReference type="Gene3D" id="2.40.50.100">
    <property type="match status" value="1"/>
</dbReference>
<evidence type="ECO:0000259" key="5">
    <source>
        <dbReference type="Pfam" id="PF25917"/>
    </source>
</evidence>
<feature type="domain" description="Multidrug resistance protein MdtA-like barrel-sandwich hybrid" evidence="5">
    <location>
        <begin position="42"/>
        <end position="159"/>
    </location>
</feature>
<accession>A0ABT2FQH4</accession>
<dbReference type="SUPFAM" id="SSF111369">
    <property type="entry name" value="HlyD-like secretion proteins"/>
    <property type="match status" value="1"/>
</dbReference>
<dbReference type="InterPro" id="IPR058627">
    <property type="entry name" value="MdtA-like_C"/>
</dbReference>
<dbReference type="Pfam" id="PF25967">
    <property type="entry name" value="RND-MFP_C"/>
    <property type="match status" value="1"/>
</dbReference>
<evidence type="ECO:0000256" key="4">
    <source>
        <dbReference type="SAM" id="Coils"/>
    </source>
</evidence>
<keyword evidence="9" id="KW-1185">Reference proteome</keyword>
<organism evidence="8 9">
    <name type="scientific">Shewanella electrica</name>
    <dbReference type="NCBI Taxonomy" id="515560"/>
    <lineage>
        <taxon>Bacteria</taxon>
        <taxon>Pseudomonadati</taxon>
        <taxon>Pseudomonadota</taxon>
        <taxon>Gammaproteobacteria</taxon>
        <taxon>Alteromonadales</taxon>
        <taxon>Shewanellaceae</taxon>
        <taxon>Shewanella</taxon>
    </lineage>
</organism>
<dbReference type="Proteomes" id="UP001201549">
    <property type="component" value="Unassembled WGS sequence"/>
</dbReference>
<dbReference type="PANTHER" id="PTHR30469">
    <property type="entry name" value="MULTIDRUG RESISTANCE PROTEIN MDTA"/>
    <property type="match status" value="1"/>
</dbReference>
<evidence type="ECO:0000313" key="8">
    <source>
        <dbReference type="EMBL" id="MCS4558488.1"/>
    </source>
</evidence>
<feature type="coiled-coil region" evidence="4">
    <location>
        <begin position="74"/>
        <end position="101"/>
    </location>
</feature>
<dbReference type="RefSeq" id="WP_238898307.1">
    <property type="nucleotide sequence ID" value="NZ_JAKOGG010000022.1"/>
</dbReference>
<dbReference type="PANTHER" id="PTHR30469:SF16">
    <property type="entry name" value="HAE1 FAMILY EFFLUX PUMP MFP COMPONENT"/>
    <property type="match status" value="1"/>
</dbReference>
<dbReference type="EMBL" id="JAKOGG010000022">
    <property type="protein sequence ID" value="MCS4558488.1"/>
    <property type="molecule type" value="Genomic_DNA"/>
</dbReference>
<feature type="domain" description="Multidrug resistance protein MdtA-like C-terminal permuted SH3" evidence="7">
    <location>
        <begin position="255"/>
        <end position="310"/>
    </location>
</feature>
<keyword evidence="3" id="KW-0813">Transport</keyword>
<dbReference type="Pfam" id="PF25954">
    <property type="entry name" value="Beta-barrel_RND_2"/>
    <property type="match status" value="1"/>
</dbReference>
<dbReference type="InterPro" id="IPR058792">
    <property type="entry name" value="Beta-barrel_RND_2"/>
</dbReference>
<evidence type="ECO:0000256" key="1">
    <source>
        <dbReference type="ARBA" id="ARBA00004196"/>
    </source>
</evidence>
<name>A0ABT2FQH4_9GAMM</name>
<dbReference type="NCBIfam" id="TIGR01730">
    <property type="entry name" value="RND_mfp"/>
    <property type="match status" value="1"/>
</dbReference>
<sequence>MLTCSVRAAEPAAKLVVVEPISFEHEITRVDVVGTAEAQHSVVIYPAVAERVVQVNFNPGDKVAAGDVLLQLYARRQQVALERAQIQLADAERTVQRLTNIRQQGAVPQTDLDDAITLRDLAKVNLEEAQVELEERSVRAPFSGYVGLTDVEVGDRITLTTPITSIDSRDKLYVNFQAPETAFTLLHSDAQVLLRPWNNRAAELPATIEQLDSRIDVASRTIRARAVIDNSEDNFRPGMSFRVSLQIVGDAYAKIPEAALAWGATGAYVWVVENGKAERVEVQIKQRLKGRILVAGQLDTDTQLIAEGIQNLRQQQAVKAVTATAKE</sequence>
<evidence type="ECO:0000259" key="7">
    <source>
        <dbReference type="Pfam" id="PF25967"/>
    </source>
</evidence>
<dbReference type="Gene3D" id="1.10.287.470">
    <property type="entry name" value="Helix hairpin bin"/>
    <property type="match status" value="1"/>
</dbReference>
<evidence type="ECO:0000256" key="2">
    <source>
        <dbReference type="ARBA" id="ARBA00009477"/>
    </source>
</evidence>
<dbReference type="Gene3D" id="2.40.420.20">
    <property type="match status" value="1"/>
</dbReference>
<reference evidence="8 9" key="1">
    <citation type="submission" date="2022-02" db="EMBL/GenBank/DDBJ databases">
        <authorList>
            <person name="Zhuang L."/>
        </authorList>
    </citation>
    <scope>NUCLEOTIDE SEQUENCE [LARGE SCALE GENOMIC DNA]</scope>
    <source>
        <strain evidence="8 9">C32</strain>
    </source>
</reference>
<dbReference type="Gene3D" id="2.40.30.170">
    <property type="match status" value="1"/>
</dbReference>
<comment type="subcellular location">
    <subcellularLocation>
        <location evidence="1">Cell envelope</location>
    </subcellularLocation>
</comment>